<feature type="transmembrane region" description="Helical" evidence="1">
    <location>
        <begin position="216"/>
        <end position="236"/>
    </location>
</feature>
<dbReference type="PATRIC" id="fig|445710.3.peg.2658"/>
<evidence type="ECO:0000313" key="2">
    <source>
        <dbReference type="EMBL" id="AND70120.1"/>
    </source>
</evidence>
<dbReference type="OrthoDB" id="5298483at2"/>
<gene>
    <name evidence="2" type="ORF">ATSB10_26660</name>
</gene>
<feature type="transmembrane region" description="Helical" evidence="1">
    <location>
        <begin position="37"/>
        <end position="58"/>
    </location>
</feature>
<evidence type="ECO:0000313" key="3">
    <source>
        <dbReference type="Proteomes" id="UP000077255"/>
    </source>
</evidence>
<accession>A0A160N2T0</accession>
<dbReference type="STRING" id="445710.ATSB10_26660"/>
<evidence type="ECO:0000256" key="1">
    <source>
        <dbReference type="SAM" id="Phobius"/>
    </source>
</evidence>
<dbReference type="RefSeq" id="WP_063673201.1">
    <property type="nucleotide sequence ID" value="NZ_CP014841.1"/>
</dbReference>
<name>A0A160N2T0_9GAMM</name>
<dbReference type="AlphaFoldDB" id="A0A160N2T0"/>
<sequence length="246" mass="26245">MSSAVPSVSIVPISPLARATGWYRDAFRLWRRAPFRLVGLSLACLVAEALLQLVPLAGTVLSKAVVPMLAVGVWIGLDRLARGEPLRFACLWSGWRHPRWPALWGLAAAVGLIVFAVQVAAATAVYGPVVWDAVVLGHLLHHPALQTRRMEFVLMLPGLVPATLLTLAPPLFLFRGEGVLAALAGSLHRVAAHAVAFTLVLLPQLVLFAVALSSPWAMPLLLVLLPLGTLLAYAAWRDLAGAPPEG</sequence>
<keyword evidence="1" id="KW-1133">Transmembrane helix</keyword>
<dbReference type="KEGG" id="dtx:ATSB10_26660"/>
<keyword evidence="1" id="KW-0472">Membrane</keyword>
<organism evidence="2 3">
    <name type="scientific">Dyella thiooxydans</name>
    <dbReference type="NCBI Taxonomy" id="445710"/>
    <lineage>
        <taxon>Bacteria</taxon>
        <taxon>Pseudomonadati</taxon>
        <taxon>Pseudomonadota</taxon>
        <taxon>Gammaproteobacteria</taxon>
        <taxon>Lysobacterales</taxon>
        <taxon>Rhodanobacteraceae</taxon>
        <taxon>Dyella</taxon>
    </lineage>
</organism>
<dbReference type="Proteomes" id="UP000077255">
    <property type="component" value="Chromosome"/>
</dbReference>
<feature type="transmembrane region" description="Helical" evidence="1">
    <location>
        <begin position="102"/>
        <end position="126"/>
    </location>
</feature>
<dbReference type="EMBL" id="CP014841">
    <property type="protein sequence ID" value="AND70120.1"/>
    <property type="molecule type" value="Genomic_DNA"/>
</dbReference>
<proteinExistence type="predicted"/>
<feature type="transmembrane region" description="Helical" evidence="1">
    <location>
        <begin position="186"/>
        <end position="210"/>
    </location>
</feature>
<protein>
    <submittedName>
        <fullName evidence="2">Uncharacterized protein</fullName>
    </submittedName>
</protein>
<keyword evidence="3" id="KW-1185">Reference proteome</keyword>
<reference evidence="2 3" key="1">
    <citation type="submission" date="2016-02" db="EMBL/GenBank/DDBJ databases">
        <title>Complete genome sequencing and analysis of ATSB10, Dyella thiooxydans isolated from rhizosphere soil of sunflower (Helianthus annuus L.).</title>
        <authorList>
            <person name="Lee Y."/>
            <person name="Hwangbo K."/>
            <person name="Chung H."/>
            <person name="Yoo J."/>
            <person name="Kim K.Y."/>
            <person name="Sa T.M."/>
            <person name="Um Y."/>
            <person name="Madhaiyan M."/>
        </authorList>
    </citation>
    <scope>NUCLEOTIDE SEQUENCE [LARGE SCALE GENOMIC DNA]</scope>
    <source>
        <strain evidence="2 3">ATSB10</strain>
    </source>
</reference>
<keyword evidence="1" id="KW-0812">Transmembrane</keyword>
<feature type="transmembrane region" description="Helical" evidence="1">
    <location>
        <begin position="152"/>
        <end position="174"/>
    </location>
</feature>